<proteinExistence type="predicted"/>
<accession>A0ABQ6WRT9</accession>
<protein>
    <submittedName>
        <fullName evidence="1">Uncharacterized protein</fullName>
    </submittedName>
</protein>
<reference evidence="1 2" key="1">
    <citation type="submission" date="2019-04" db="EMBL/GenBank/DDBJ databases">
        <authorList>
            <consortium name="DOE Joint Genome Institute"/>
            <person name="Mondo S."/>
            <person name="Kjaerbolling I."/>
            <person name="Vesth T."/>
            <person name="Frisvad J.C."/>
            <person name="Nybo J.L."/>
            <person name="Theobald S."/>
            <person name="Kildgaard S."/>
            <person name="Isbrandt T."/>
            <person name="Kuo A."/>
            <person name="Sato A."/>
            <person name="Lyhne E.K."/>
            <person name="Kogle M.E."/>
            <person name="Wiebenga A."/>
            <person name="Kun R.S."/>
            <person name="Lubbers R.J."/>
            <person name="Makela M.R."/>
            <person name="Barry K."/>
            <person name="Chovatia M."/>
            <person name="Clum A."/>
            <person name="Daum C."/>
            <person name="Haridas S."/>
            <person name="He G."/>
            <person name="LaButti K."/>
            <person name="Lipzen A."/>
            <person name="Riley R."/>
            <person name="Salamov A."/>
            <person name="Simmons B.A."/>
            <person name="Magnuson J.K."/>
            <person name="Henrissat B."/>
            <person name="Mortensen U.H."/>
            <person name="Larsen T.O."/>
            <person name="Devries R.P."/>
            <person name="Grigoriev I.V."/>
            <person name="Machida M."/>
            <person name="Baker S.E."/>
            <person name="Andersen M.R."/>
            <person name="Cantor M.N."/>
            <person name="Hua S.X."/>
        </authorList>
    </citation>
    <scope>NUCLEOTIDE SEQUENCE [LARGE SCALE GENOMIC DNA]</scope>
    <source>
        <strain evidence="1 2">CBS 117616</strain>
    </source>
</reference>
<gene>
    <name evidence="1" type="ORF">BDV36DRAFT_250896</name>
</gene>
<dbReference type="EMBL" id="ML735714">
    <property type="protein sequence ID" value="KAE8419820.1"/>
    <property type="molecule type" value="Genomic_DNA"/>
</dbReference>
<name>A0ABQ6WRT9_9EURO</name>
<dbReference type="Proteomes" id="UP000325395">
    <property type="component" value="Unassembled WGS sequence"/>
</dbReference>
<evidence type="ECO:0000313" key="2">
    <source>
        <dbReference type="Proteomes" id="UP000325395"/>
    </source>
</evidence>
<keyword evidence="2" id="KW-1185">Reference proteome</keyword>
<sequence length="84" mass="9530">MPDERGWRQVGLGVQGNRKLVTPAQVLFVHISQASIYSMECQMKIESRTTNCTGQTLGKFPSYISSRSRIPKFNNIVAYLHSRN</sequence>
<evidence type="ECO:0000313" key="1">
    <source>
        <dbReference type="EMBL" id="KAE8419820.1"/>
    </source>
</evidence>
<organism evidence="1 2">
    <name type="scientific">Aspergillus pseudocaelatus</name>
    <dbReference type="NCBI Taxonomy" id="1825620"/>
    <lineage>
        <taxon>Eukaryota</taxon>
        <taxon>Fungi</taxon>
        <taxon>Dikarya</taxon>
        <taxon>Ascomycota</taxon>
        <taxon>Pezizomycotina</taxon>
        <taxon>Eurotiomycetes</taxon>
        <taxon>Eurotiomycetidae</taxon>
        <taxon>Eurotiales</taxon>
        <taxon>Aspergillaceae</taxon>
        <taxon>Aspergillus</taxon>
        <taxon>Aspergillus subgen. Circumdati</taxon>
    </lineage>
</organism>